<dbReference type="STRING" id="1353528.DT23_18380"/>
<dbReference type="Gene3D" id="1.20.1420.20">
    <property type="entry name" value="M75 peptidase, HXXE motif"/>
    <property type="match status" value="1"/>
</dbReference>
<reference evidence="5 6" key="1">
    <citation type="journal article" date="2015" name="Antonie Van Leeuwenhoek">
        <title>Thioclava indica sp. nov., isolated from surface seawater of the Indian Ocean.</title>
        <authorList>
            <person name="Liu Y."/>
            <person name="Lai Q."/>
            <person name="Du J."/>
            <person name="Xu H."/>
            <person name="Jiang L."/>
            <person name="Shao Z."/>
        </authorList>
    </citation>
    <scope>NUCLEOTIDE SEQUENCE [LARGE SCALE GENOMIC DNA]</scope>
    <source>
        <strain evidence="5 6">DT23-4</strain>
    </source>
</reference>
<feature type="domain" description="Imelysin-like" evidence="4">
    <location>
        <begin position="30"/>
        <end position="296"/>
    </location>
</feature>
<feature type="chain" id="PRO_5001696206" description="Imelysin-like domain-containing protein" evidence="3">
    <location>
        <begin position="22"/>
        <end position="330"/>
    </location>
</feature>
<organism evidence="5 6">
    <name type="scientific">Thioclava indica</name>
    <dbReference type="NCBI Taxonomy" id="1353528"/>
    <lineage>
        <taxon>Bacteria</taxon>
        <taxon>Pseudomonadati</taxon>
        <taxon>Pseudomonadota</taxon>
        <taxon>Alphaproteobacteria</taxon>
        <taxon>Rhodobacterales</taxon>
        <taxon>Paracoccaceae</taxon>
        <taxon>Thioclava</taxon>
    </lineage>
</organism>
<dbReference type="Pfam" id="PF09375">
    <property type="entry name" value="Peptidase_M75"/>
    <property type="match status" value="1"/>
</dbReference>
<sequence length="330" mass="36044">MTRLAVLSALFASLMPLAAAAQEVQPAYQAIYDDILLADSEATVQSCHAMAGTLANDSTAQAREDAFTQLAEGWGRVETSYILGGYDMDAMDYPLLIDMFHHGKEDLHASLERAIKSDSAPKKALYKNAYRSITALDDILFSGPWSNRRQALAQEITGSLCKRFETVHQGYLDHRDDFLANPDESLGLLMNAQIQSLYKTRDWRIAEVAGLTKKTLGQTHPENRQYRWGNASWPVIGAILDTHWRLLATDAAPNISTIAEARGAGAGLASVQDMLGEAIEAYKSVPEDKAFAPREAVPIINGLQRAQNAYYNSLALLIGVTLGLVDADGD</sequence>
<gene>
    <name evidence="5" type="ORF">DT23_18380</name>
</gene>
<feature type="signal peptide" evidence="3">
    <location>
        <begin position="1"/>
        <end position="21"/>
    </location>
</feature>
<dbReference type="eggNOG" id="ENOG5033V77">
    <property type="taxonomic scope" value="Bacteria"/>
</dbReference>
<dbReference type="InterPro" id="IPR018976">
    <property type="entry name" value="Imelysin-like"/>
</dbReference>
<dbReference type="Proteomes" id="UP000027471">
    <property type="component" value="Unassembled WGS sequence"/>
</dbReference>
<keyword evidence="2 3" id="KW-0732">Signal</keyword>
<evidence type="ECO:0000259" key="4">
    <source>
        <dbReference type="Pfam" id="PF09375"/>
    </source>
</evidence>
<dbReference type="GO" id="GO:0030313">
    <property type="term" value="C:cell envelope"/>
    <property type="evidence" value="ECO:0007669"/>
    <property type="project" value="UniProtKB-SubCell"/>
</dbReference>
<keyword evidence="6" id="KW-1185">Reference proteome</keyword>
<evidence type="ECO:0000256" key="3">
    <source>
        <dbReference type="SAM" id="SignalP"/>
    </source>
</evidence>
<dbReference type="InterPro" id="IPR038352">
    <property type="entry name" value="Imelysin_sf"/>
</dbReference>
<evidence type="ECO:0000313" key="5">
    <source>
        <dbReference type="EMBL" id="KEO53523.1"/>
    </source>
</evidence>
<evidence type="ECO:0000313" key="6">
    <source>
        <dbReference type="Proteomes" id="UP000027471"/>
    </source>
</evidence>
<name>A0A074JD38_9RHOB</name>
<protein>
    <recommendedName>
        <fullName evidence="4">Imelysin-like domain-containing protein</fullName>
    </recommendedName>
</protein>
<evidence type="ECO:0000256" key="2">
    <source>
        <dbReference type="ARBA" id="ARBA00022729"/>
    </source>
</evidence>
<proteinExistence type="predicted"/>
<comment type="caution">
    <text evidence="5">The sequence shown here is derived from an EMBL/GenBank/DDBJ whole genome shotgun (WGS) entry which is preliminary data.</text>
</comment>
<dbReference type="EMBL" id="AUNB01000064">
    <property type="protein sequence ID" value="KEO53523.1"/>
    <property type="molecule type" value="Genomic_DNA"/>
</dbReference>
<dbReference type="AlphaFoldDB" id="A0A074JD38"/>
<comment type="subcellular location">
    <subcellularLocation>
        <location evidence="1">Cell envelope</location>
    </subcellularLocation>
</comment>
<accession>A0A074JD38</accession>
<evidence type="ECO:0000256" key="1">
    <source>
        <dbReference type="ARBA" id="ARBA00004196"/>
    </source>
</evidence>
<dbReference type="RefSeq" id="WP_038132797.1">
    <property type="nucleotide sequence ID" value="NZ_AUNB01000064.1"/>
</dbReference>